<accession>A0ABX7F413</accession>
<evidence type="ECO:0000259" key="3">
    <source>
        <dbReference type="Pfam" id="PF09099"/>
    </source>
</evidence>
<evidence type="ECO:0000313" key="7">
    <source>
        <dbReference type="Proteomes" id="UP000596387"/>
    </source>
</evidence>
<evidence type="ECO:0000259" key="2">
    <source>
        <dbReference type="Pfam" id="PF09098"/>
    </source>
</evidence>
<dbReference type="EMBL" id="CP047166">
    <property type="protein sequence ID" value="QRF64844.1"/>
    <property type="molecule type" value="Genomic_DNA"/>
</dbReference>
<evidence type="ECO:0000313" key="6">
    <source>
        <dbReference type="EMBL" id="QRF64844.1"/>
    </source>
</evidence>
<dbReference type="InterPro" id="IPR036909">
    <property type="entry name" value="Cyt_c-like_dom_sf"/>
</dbReference>
<reference evidence="6 7" key="1">
    <citation type="submission" date="2019-12" db="EMBL/GenBank/DDBJ databases">
        <title>Complete Genome Sequence of a Quorum-Sensing Bacterium,Rhodobacteraceae bacterium C31, Isolated from a marine microalgae symbiotic bacteria.</title>
        <authorList>
            <person name="Zhang Y."/>
        </authorList>
    </citation>
    <scope>NUCLEOTIDE SEQUENCE [LARGE SCALE GENOMIC DNA]</scope>
    <source>
        <strain evidence="6 7">C31</strain>
    </source>
</reference>
<dbReference type="SUPFAM" id="SSF81296">
    <property type="entry name" value="E set domains"/>
    <property type="match status" value="2"/>
</dbReference>
<dbReference type="SUPFAM" id="SSF69298">
    <property type="entry name" value="Quinohemoprotein amine dehydrogenase A chain, domain 3"/>
    <property type="match status" value="1"/>
</dbReference>
<dbReference type="Pfam" id="PF09099">
    <property type="entry name" value="Qn_am_d_aIII"/>
    <property type="match status" value="1"/>
</dbReference>
<evidence type="ECO:0000259" key="5">
    <source>
        <dbReference type="Pfam" id="PF14930"/>
    </source>
</evidence>
<name>A0ABX7F413_9RHOB</name>
<gene>
    <name evidence="6" type="primary">peaA</name>
    <name evidence="6" type="ORF">GQA70_00090</name>
</gene>
<dbReference type="InterPro" id="IPR015182">
    <property type="entry name" value="QH-AmDH_asu_heme-bd_dom"/>
</dbReference>
<proteinExistence type="predicted"/>
<organism evidence="6 7">
    <name type="scientific">Ponticoccus alexandrii</name>
    <dbReference type="NCBI Taxonomy" id="1943633"/>
    <lineage>
        <taxon>Bacteria</taxon>
        <taxon>Pseudomonadati</taxon>
        <taxon>Pseudomonadota</taxon>
        <taxon>Alphaproteobacteria</taxon>
        <taxon>Rhodobacterales</taxon>
        <taxon>Roseobacteraceae</taxon>
        <taxon>Ponticoccus</taxon>
    </lineage>
</organism>
<dbReference type="Gene3D" id="1.10.760.10">
    <property type="entry name" value="Cytochrome c-like domain"/>
    <property type="match status" value="2"/>
</dbReference>
<dbReference type="Pfam" id="PF14930">
    <property type="entry name" value="Qn_am_d_aII"/>
    <property type="match status" value="1"/>
</dbReference>
<feature type="domain" description="Quinohemoprotein amine dehydrogenase alpha subunit haem binding" evidence="2">
    <location>
        <begin position="64"/>
        <end position="226"/>
    </location>
</feature>
<feature type="compositionally biased region" description="Polar residues" evidence="1">
    <location>
        <begin position="37"/>
        <end position="51"/>
    </location>
</feature>
<dbReference type="Pfam" id="PF09098">
    <property type="entry name" value="Dehyd-heme_bind"/>
    <property type="match status" value="1"/>
</dbReference>
<dbReference type="Gene3D" id="2.40.128.120">
    <property type="entry name" value="Quinohemoprotein amine dehydrogenase alpha subunit, domain 2"/>
    <property type="match status" value="1"/>
</dbReference>
<dbReference type="NCBIfam" id="TIGR03908">
    <property type="entry name" value="QH_alpha"/>
    <property type="match status" value="1"/>
</dbReference>
<keyword evidence="7" id="KW-1185">Reference proteome</keyword>
<dbReference type="Pfam" id="PF09100">
    <property type="entry name" value="Qn_am_d_aIV"/>
    <property type="match status" value="1"/>
</dbReference>
<dbReference type="SUPFAM" id="SSF46626">
    <property type="entry name" value="Cytochrome c"/>
    <property type="match status" value="2"/>
</dbReference>
<dbReference type="InterPro" id="IPR015183">
    <property type="entry name" value="QH-AmDH_asu_dom_III"/>
</dbReference>
<dbReference type="InterPro" id="IPR023887">
    <property type="entry name" value="QH-AmDH_asu"/>
</dbReference>
<dbReference type="InterPro" id="IPR036718">
    <property type="entry name" value="H-AmDH_asu_dom2_sf"/>
</dbReference>
<dbReference type="InterPro" id="IPR009111">
    <property type="entry name" value="QH-AmDH_asu_dom2"/>
</dbReference>
<protein>
    <submittedName>
        <fullName evidence="6">Quinohemoprotein amine dehydrogenase subunit alpha</fullName>
    </submittedName>
</protein>
<feature type="region of interest" description="Disordered" evidence="1">
    <location>
        <begin position="1"/>
        <end position="58"/>
    </location>
</feature>
<evidence type="ECO:0000256" key="1">
    <source>
        <dbReference type="SAM" id="MobiDB-lite"/>
    </source>
</evidence>
<feature type="domain" description="Quinohemoprotein amine dehydrogenase alpha subunit" evidence="5">
    <location>
        <begin position="235"/>
        <end position="331"/>
    </location>
</feature>
<sequence>MSKPGTGSRSGRTQPQIDSVAKGSLSPPCRACRPRASTIQRAENTRPSDSVTRPGAGLPALAQSGAEVLPDVCAACHATAEDGTLERIDAVRKTPEAWDMTVVRMMRNHGVSLTPDERRTIVAHLADTRGLTIAETEGWRYILEKEPVATDSCPDELMAQTCGRCHSYARVALQRRTPEDWEHLIHFHLGQFPSLEYQALARDRDWWGIANAEIIPFLAETYPLGDSAEAFGGDLSGAYVVTGHEPGRGAYSGTLELTCADGGYDASMTLDYGDGSETYTGSGVIYGAGEWRATLSSGETTIRQVMALQDGMLSGRWFVADRDPVGGRLTALPVGAAPQILSMIPAPVPVGEPTEVTLIGSGLDGAPMLPEGTTAEVVEAGPNRVVLPLTAQAEGALSVGLGDLGAPADLVAYDGIDRISIGPDVSIARIGGNGGPIPKVPAQFEAMGWADDPDGEAGTDDDLPLGVVVVSWSVDNWDEAAAAIEDAKYAGSIDETGLFTPGGAGPNPERFMGTNNTGNLKVIATYEGAAEPLTAEAHLYATVQRFVDTPIR</sequence>
<feature type="compositionally biased region" description="Polar residues" evidence="1">
    <location>
        <begin position="1"/>
        <end position="17"/>
    </location>
</feature>
<dbReference type="Proteomes" id="UP000596387">
    <property type="component" value="Chromosome"/>
</dbReference>
<dbReference type="Gene3D" id="2.60.40.10">
    <property type="entry name" value="Immunoglobulins"/>
    <property type="match status" value="2"/>
</dbReference>
<evidence type="ECO:0000259" key="4">
    <source>
        <dbReference type="Pfam" id="PF09100"/>
    </source>
</evidence>
<dbReference type="InterPro" id="IPR015184">
    <property type="entry name" value="QH-AmDH_asu_dom_IV"/>
</dbReference>
<dbReference type="InterPro" id="IPR013783">
    <property type="entry name" value="Ig-like_fold"/>
</dbReference>
<feature type="domain" description="Quinohemoprotein amine dehydrogenase alpha subunit" evidence="4">
    <location>
        <begin position="419"/>
        <end position="551"/>
    </location>
</feature>
<dbReference type="InterPro" id="IPR014756">
    <property type="entry name" value="Ig_E-set"/>
</dbReference>
<feature type="domain" description="Quinohemoprotein amine dehydrogenase alpha subunit" evidence="3">
    <location>
        <begin position="337"/>
        <end position="414"/>
    </location>
</feature>